<dbReference type="Proteomes" id="UP000078200">
    <property type="component" value="Unassembled WGS sequence"/>
</dbReference>
<feature type="coiled-coil region" evidence="10">
    <location>
        <begin position="360"/>
        <end position="387"/>
    </location>
</feature>
<reference evidence="12" key="1">
    <citation type="submission" date="2020-05" db="UniProtKB">
        <authorList>
            <consortium name="EnsemblMetazoa"/>
        </authorList>
    </citation>
    <scope>IDENTIFICATION</scope>
    <source>
        <strain evidence="12">TTRI</strain>
    </source>
</reference>
<keyword evidence="7" id="KW-0963">Cytoplasm</keyword>
<dbReference type="Gene3D" id="3.40.850.10">
    <property type="entry name" value="Kinesin motor domain"/>
    <property type="match status" value="1"/>
</dbReference>
<dbReference type="GO" id="GO:0005524">
    <property type="term" value="F:ATP binding"/>
    <property type="evidence" value="ECO:0007669"/>
    <property type="project" value="UniProtKB-UniRule"/>
</dbReference>
<keyword evidence="3 9" id="KW-0547">Nucleotide-binding</keyword>
<dbReference type="CDD" id="cd01370">
    <property type="entry name" value="KISc_KIP3_like"/>
    <property type="match status" value="1"/>
</dbReference>
<evidence type="ECO:0000256" key="7">
    <source>
        <dbReference type="ARBA" id="ARBA00023212"/>
    </source>
</evidence>
<dbReference type="Pfam" id="PF00225">
    <property type="entry name" value="Kinesin"/>
    <property type="match status" value="1"/>
</dbReference>
<evidence type="ECO:0000256" key="1">
    <source>
        <dbReference type="ARBA" id="ARBA00004245"/>
    </source>
</evidence>
<name>A0A1A9UGD7_GLOAU</name>
<dbReference type="PROSITE" id="PS50067">
    <property type="entry name" value="KINESIN_MOTOR_2"/>
    <property type="match status" value="1"/>
</dbReference>
<dbReference type="STRING" id="7395.A0A1A9UGD7"/>
<feature type="binding site" evidence="9">
    <location>
        <begin position="110"/>
        <end position="117"/>
    </location>
    <ligand>
        <name>ATP</name>
        <dbReference type="ChEBI" id="CHEBI:30616"/>
    </ligand>
</feature>
<accession>A0A1A9UGD7</accession>
<evidence type="ECO:0000259" key="11">
    <source>
        <dbReference type="PROSITE" id="PS50067"/>
    </source>
</evidence>
<keyword evidence="7" id="KW-0206">Cytoskeleton</keyword>
<dbReference type="InterPro" id="IPR027640">
    <property type="entry name" value="Kinesin-like_fam"/>
</dbReference>
<feature type="coiled-coil region" evidence="10">
    <location>
        <begin position="479"/>
        <end position="506"/>
    </location>
</feature>
<evidence type="ECO:0000313" key="12">
    <source>
        <dbReference type="EnsemblMetazoa" id="GAUT003941-PA"/>
    </source>
</evidence>
<dbReference type="SUPFAM" id="SSF52540">
    <property type="entry name" value="P-loop containing nucleoside triphosphate hydrolases"/>
    <property type="match status" value="1"/>
</dbReference>
<dbReference type="GO" id="GO:0003777">
    <property type="term" value="F:microtubule motor activity"/>
    <property type="evidence" value="ECO:0007669"/>
    <property type="project" value="InterPro"/>
</dbReference>
<evidence type="ECO:0000256" key="9">
    <source>
        <dbReference type="PROSITE-ProRule" id="PRU00283"/>
    </source>
</evidence>
<dbReference type="SMART" id="SM00129">
    <property type="entry name" value="KISc"/>
    <property type="match status" value="1"/>
</dbReference>
<dbReference type="PRINTS" id="PR00380">
    <property type="entry name" value="KINESINHEAVY"/>
</dbReference>
<sequence>MVGEQKNIKVVVRVRPYNQKELEQNTKSIIKVMDETTLLFDPEEEDDEFFFQGTKQKYRDITRRVSKKMSMEFDRVFDVNATNLQIFEECTAPLVDSVLNGYNCSVFVYGATGAGKTFTMLGNHTTPGLTFLTMSHLFDKIKEKRNACRFDVGVSYLEVYNEQVMNLLTKTGPLKLQEDTNGVVVSGLSLKPIYSAEELLELLALGNSNRTQHPTDANAESSRSHAIFQVHIRMTEPKTGSKRMVKLSMIDLAGSERAASTKGLGLRFKEGASINKSLLALGNCINKLADGLKHIPYRDSNLTRILKDSLGGNCQTLMVANASMSSLTYEDTYNTLKYASRAKKIRSTLRQNVLKSNMPKDFYIKKVNEFMEENERLKRANAALESKIPKGNSLDEGDFQRWCLRIDVLFSEILKVQEKLIGLKSHAKILAFRDKLKIAISELFETFPAACNAQKECATYISSTPRNLNKQINKLRGEIEYWDEKLRSLFAELNKLKTEVKDAKCANNLQIFLKKEYICLDNAQQLLECNHRNNLHFELQRAIDLSYKIIKDACLTREQRYKIENLQQWFYADILKNNDDHKKDFSELVMANKEFSEVNGYERCQRIRIDEFVLNKSDGIGSLDSEESGNEYMLSKTFTTQPNNKRSNMNETKVLFVPPKNSNGDSTFDICSTSTANNTAKETANNFVTSVLCSELVEAPKNTEKLKDVLLKSKKFTRSNLLRAVAVGVQKENKKISPNRIRKSPRHMMAKASGASTLLGRRLPMRQVNESSNGLPVRINRAASLRVKK</sequence>
<comment type="similarity">
    <text evidence="8">Belongs to the TRAFAC class myosin-kinesin ATPase superfamily. Kinesin family. KIN-8 subfamily.</text>
</comment>
<dbReference type="GO" id="GO:0008017">
    <property type="term" value="F:microtubule binding"/>
    <property type="evidence" value="ECO:0007669"/>
    <property type="project" value="InterPro"/>
</dbReference>
<evidence type="ECO:0000256" key="8">
    <source>
        <dbReference type="ARBA" id="ARBA00060769"/>
    </source>
</evidence>
<evidence type="ECO:0000256" key="2">
    <source>
        <dbReference type="ARBA" id="ARBA00022701"/>
    </source>
</evidence>
<keyword evidence="2" id="KW-0493">Microtubule</keyword>
<dbReference type="PANTHER" id="PTHR47968:SF65">
    <property type="entry name" value="KINESIN MOTOR DOMAIN-CONTAINING PROTEIN"/>
    <property type="match status" value="1"/>
</dbReference>
<evidence type="ECO:0000256" key="6">
    <source>
        <dbReference type="ARBA" id="ARBA00023175"/>
    </source>
</evidence>
<keyword evidence="13" id="KW-1185">Reference proteome</keyword>
<feature type="domain" description="Kinesin motor" evidence="11">
    <location>
        <begin position="7"/>
        <end position="345"/>
    </location>
</feature>
<dbReference type="FunFam" id="3.40.850.10:FF:000054">
    <property type="entry name" value="Kinesin-like protein"/>
    <property type="match status" value="1"/>
</dbReference>
<protein>
    <recommendedName>
        <fullName evidence="11">Kinesin motor domain-containing protein</fullName>
    </recommendedName>
</protein>
<dbReference type="InterPro" id="IPR001752">
    <property type="entry name" value="Kinesin_motor_dom"/>
</dbReference>
<evidence type="ECO:0000256" key="3">
    <source>
        <dbReference type="ARBA" id="ARBA00022741"/>
    </source>
</evidence>
<proteinExistence type="inferred from homology"/>
<dbReference type="PANTHER" id="PTHR47968">
    <property type="entry name" value="CENTROMERE PROTEIN E"/>
    <property type="match status" value="1"/>
</dbReference>
<dbReference type="GO" id="GO:0007018">
    <property type="term" value="P:microtubule-based movement"/>
    <property type="evidence" value="ECO:0007669"/>
    <property type="project" value="InterPro"/>
</dbReference>
<organism evidence="12 13">
    <name type="scientific">Glossina austeni</name>
    <name type="common">Savannah tsetse fly</name>
    <dbReference type="NCBI Taxonomy" id="7395"/>
    <lineage>
        <taxon>Eukaryota</taxon>
        <taxon>Metazoa</taxon>
        <taxon>Ecdysozoa</taxon>
        <taxon>Arthropoda</taxon>
        <taxon>Hexapoda</taxon>
        <taxon>Insecta</taxon>
        <taxon>Pterygota</taxon>
        <taxon>Neoptera</taxon>
        <taxon>Endopterygota</taxon>
        <taxon>Diptera</taxon>
        <taxon>Brachycera</taxon>
        <taxon>Muscomorpha</taxon>
        <taxon>Hippoboscoidea</taxon>
        <taxon>Glossinidae</taxon>
        <taxon>Glossina</taxon>
    </lineage>
</organism>
<keyword evidence="6 9" id="KW-0505">Motor protein</keyword>
<dbReference type="EnsemblMetazoa" id="GAUT003941-RA">
    <property type="protein sequence ID" value="GAUT003941-PA"/>
    <property type="gene ID" value="GAUT003941"/>
</dbReference>
<evidence type="ECO:0000256" key="5">
    <source>
        <dbReference type="ARBA" id="ARBA00023054"/>
    </source>
</evidence>
<keyword evidence="4 9" id="KW-0067">ATP-binding</keyword>
<evidence type="ECO:0000256" key="4">
    <source>
        <dbReference type="ARBA" id="ARBA00022840"/>
    </source>
</evidence>
<evidence type="ECO:0000313" key="13">
    <source>
        <dbReference type="Proteomes" id="UP000078200"/>
    </source>
</evidence>
<dbReference type="InterPro" id="IPR027417">
    <property type="entry name" value="P-loop_NTPase"/>
</dbReference>
<dbReference type="InterPro" id="IPR036961">
    <property type="entry name" value="Kinesin_motor_dom_sf"/>
</dbReference>
<evidence type="ECO:0000256" key="10">
    <source>
        <dbReference type="SAM" id="Coils"/>
    </source>
</evidence>
<dbReference type="VEuPathDB" id="VectorBase:GAUT003941"/>
<dbReference type="GO" id="GO:0005874">
    <property type="term" value="C:microtubule"/>
    <property type="evidence" value="ECO:0007669"/>
    <property type="project" value="UniProtKB-KW"/>
</dbReference>
<keyword evidence="5 10" id="KW-0175">Coiled coil</keyword>
<comment type="subcellular location">
    <subcellularLocation>
        <location evidence="1">Cytoplasm</location>
        <location evidence="1">Cytoskeleton</location>
    </subcellularLocation>
</comment>
<dbReference type="AlphaFoldDB" id="A0A1A9UGD7"/>